<dbReference type="Proteomes" id="UP001162175">
    <property type="component" value="Unassembled WGS sequence"/>
</dbReference>
<sequence>MRDFKFFQKDTTSSEDNLIAVFAPSLRYFRNWKNQMFLLSNIDDRSSSYFRFNGVGYKYISVEMDIVGRRFTDYEVLERPGPVKLRILNNLIRRLESNETV</sequence>
<accession>A0AA43QZY0</accession>
<evidence type="ECO:0000313" key="2">
    <source>
        <dbReference type="Proteomes" id="UP001162175"/>
    </source>
</evidence>
<reference evidence="1" key="1">
    <citation type="submission" date="2022-11" db="EMBL/GenBank/DDBJ databases">
        <title>Draft genome of Mycoplasma arginini isolated from fly.</title>
        <authorList>
            <person name="Severgnini M."/>
            <person name="Gioia G."/>
            <person name="Cremonesi P."/>
            <person name="Moroni P."/>
            <person name="Addis M.F."/>
            <person name="Castiglioni B."/>
        </authorList>
    </citation>
    <scope>NUCLEOTIDE SEQUENCE</scope>
    <source>
        <strain evidence="1">QMP CG1-1632</strain>
    </source>
</reference>
<dbReference type="EMBL" id="JAPFAR010000066">
    <property type="protein sequence ID" value="MDI3349620.1"/>
    <property type="molecule type" value="Genomic_DNA"/>
</dbReference>
<comment type="caution">
    <text evidence="1">The sequence shown here is derived from an EMBL/GenBank/DDBJ whole genome shotgun (WGS) entry which is preliminary data.</text>
</comment>
<protein>
    <submittedName>
        <fullName evidence="1">Uncharacterized protein</fullName>
    </submittedName>
</protein>
<proteinExistence type="predicted"/>
<gene>
    <name evidence="1" type="ORF">DCBHLPFO_00741</name>
</gene>
<organism evidence="1 2">
    <name type="scientific">Mycoplasmopsis arginini</name>
    <name type="common">Mycoplasma arginini</name>
    <dbReference type="NCBI Taxonomy" id="2094"/>
    <lineage>
        <taxon>Bacteria</taxon>
        <taxon>Bacillati</taxon>
        <taxon>Mycoplasmatota</taxon>
        <taxon>Mycoplasmoidales</taxon>
        <taxon>Metamycoplasmataceae</taxon>
        <taxon>Mycoplasmopsis</taxon>
    </lineage>
</organism>
<name>A0AA43QZY0_MYCAR</name>
<evidence type="ECO:0000313" key="1">
    <source>
        <dbReference type="EMBL" id="MDI3349620.1"/>
    </source>
</evidence>
<dbReference type="AlphaFoldDB" id="A0AA43QZY0"/>